<proteinExistence type="predicted"/>
<dbReference type="Proteomes" id="UP000095594">
    <property type="component" value="Unassembled WGS sequence"/>
</dbReference>
<evidence type="ECO:0000313" key="6">
    <source>
        <dbReference type="EMBL" id="CUN55718.1"/>
    </source>
</evidence>
<dbReference type="InterPro" id="IPR006214">
    <property type="entry name" value="Bax_inhibitor_1-related"/>
</dbReference>
<dbReference type="Pfam" id="PF01027">
    <property type="entry name" value="Bax1-I"/>
    <property type="match status" value="1"/>
</dbReference>
<reference evidence="6 7" key="1">
    <citation type="submission" date="2015-09" db="EMBL/GenBank/DDBJ databases">
        <authorList>
            <consortium name="Pathogen Informatics"/>
        </authorList>
    </citation>
    <scope>NUCLEOTIDE SEQUENCE [LARGE SCALE GENOMIC DNA]</scope>
    <source>
        <strain evidence="6 7">2789STDY5834856</strain>
    </source>
</reference>
<feature type="transmembrane region" description="Helical" evidence="5">
    <location>
        <begin position="150"/>
        <end position="168"/>
    </location>
</feature>
<evidence type="ECO:0000313" key="7">
    <source>
        <dbReference type="Proteomes" id="UP000095594"/>
    </source>
</evidence>
<evidence type="ECO:0000256" key="3">
    <source>
        <dbReference type="ARBA" id="ARBA00022989"/>
    </source>
</evidence>
<dbReference type="GO" id="GO:0016020">
    <property type="term" value="C:membrane"/>
    <property type="evidence" value="ECO:0007669"/>
    <property type="project" value="UniProtKB-SubCell"/>
</dbReference>
<name>A0A173XZ26_9CLOT</name>
<evidence type="ECO:0000256" key="1">
    <source>
        <dbReference type="ARBA" id="ARBA00004141"/>
    </source>
</evidence>
<sequence>MVKENYLSILKTFFIALIFLVIGGIIGVKFIPATFRYMLNIAFFVVVLFSAFSKRGGLIRNKASMYTYAFILGILTGSTYVYYFARLGPEIFISCIVGVLLVFAFAYFLALRTSEEKIMKLSPIIWGGILALIILEFINIFFFRFGIFDLLLSTAGILIYSLYAIYIMKSIQSRCRYGRLSEGEVVQLSYSIFISFLNLLLDLLRFMSIISDDN</sequence>
<feature type="transmembrane region" description="Helical" evidence="5">
    <location>
        <begin position="188"/>
        <end position="210"/>
    </location>
</feature>
<evidence type="ECO:0000256" key="4">
    <source>
        <dbReference type="ARBA" id="ARBA00023136"/>
    </source>
</evidence>
<dbReference type="OrthoDB" id="1937337at2"/>
<accession>A0A173XZ26</accession>
<evidence type="ECO:0000256" key="5">
    <source>
        <dbReference type="SAM" id="Phobius"/>
    </source>
</evidence>
<dbReference type="AlphaFoldDB" id="A0A173XZ26"/>
<feature type="transmembrane region" description="Helical" evidence="5">
    <location>
        <begin position="91"/>
        <end position="111"/>
    </location>
</feature>
<protein>
    <submittedName>
        <fullName evidence="6">Inhibitor of apoptosis-promoting Bax1</fullName>
    </submittedName>
</protein>
<dbReference type="RefSeq" id="WP_055262895.1">
    <property type="nucleotide sequence ID" value="NZ_CABIXQ010000001.1"/>
</dbReference>
<keyword evidence="3 5" id="KW-1133">Transmembrane helix</keyword>
<evidence type="ECO:0000256" key="2">
    <source>
        <dbReference type="ARBA" id="ARBA00022692"/>
    </source>
</evidence>
<comment type="subcellular location">
    <subcellularLocation>
        <location evidence="1">Membrane</location>
        <topology evidence="1">Multi-pass membrane protein</topology>
    </subcellularLocation>
</comment>
<feature type="transmembrane region" description="Helical" evidence="5">
    <location>
        <begin position="12"/>
        <end position="31"/>
    </location>
</feature>
<feature type="transmembrane region" description="Helical" evidence="5">
    <location>
        <begin position="65"/>
        <end position="85"/>
    </location>
</feature>
<gene>
    <name evidence="6" type="ORF">ERS852471_00134</name>
</gene>
<dbReference type="EMBL" id="CYZX01000001">
    <property type="protein sequence ID" value="CUN55718.1"/>
    <property type="molecule type" value="Genomic_DNA"/>
</dbReference>
<feature type="transmembrane region" description="Helical" evidence="5">
    <location>
        <begin position="37"/>
        <end position="53"/>
    </location>
</feature>
<keyword evidence="4 5" id="KW-0472">Membrane</keyword>
<feature type="transmembrane region" description="Helical" evidence="5">
    <location>
        <begin position="123"/>
        <end position="144"/>
    </location>
</feature>
<keyword evidence="2 5" id="KW-0812">Transmembrane</keyword>
<organism evidence="6 7">
    <name type="scientific">Clostridium disporicum</name>
    <dbReference type="NCBI Taxonomy" id="84024"/>
    <lineage>
        <taxon>Bacteria</taxon>
        <taxon>Bacillati</taxon>
        <taxon>Bacillota</taxon>
        <taxon>Clostridia</taxon>
        <taxon>Eubacteriales</taxon>
        <taxon>Clostridiaceae</taxon>
        <taxon>Clostridium</taxon>
    </lineage>
</organism>